<dbReference type="InterPro" id="IPR037523">
    <property type="entry name" value="VOC_core"/>
</dbReference>
<evidence type="ECO:0000259" key="1">
    <source>
        <dbReference type="PROSITE" id="PS51819"/>
    </source>
</evidence>
<dbReference type="SUPFAM" id="SSF54593">
    <property type="entry name" value="Glyoxalase/Bleomycin resistance protein/Dihydroxybiphenyl dioxygenase"/>
    <property type="match status" value="2"/>
</dbReference>
<dbReference type="EMBL" id="CP086654">
    <property type="protein sequence ID" value="UEX89670.1"/>
    <property type="molecule type" value="Genomic_DNA"/>
</dbReference>
<proteinExistence type="predicted"/>
<evidence type="ECO:0000313" key="3">
    <source>
        <dbReference type="Proteomes" id="UP001197626"/>
    </source>
</evidence>
<organism evidence="2 3">
    <name type="scientific">Staphylococcus ratti</name>
    <dbReference type="NCBI Taxonomy" id="2892440"/>
    <lineage>
        <taxon>Bacteria</taxon>
        <taxon>Bacillati</taxon>
        <taxon>Bacillota</taxon>
        <taxon>Bacilli</taxon>
        <taxon>Bacillales</taxon>
        <taxon>Staphylococcaceae</taxon>
        <taxon>Staphylococcus</taxon>
    </lineage>
</organism>
<dbReference type="Gene3D" id="3.10.180.10">
    <property type="entry name" value="2,3-Dihydroxybiphenyl 1,2-Dioxygenase, domain 1"/>
    <property type="match status" value="2"/>
</dbReference>
<dbReference type="RefSeq" id="WP_229292175.1">
    <property type="nucleotide sequence ID" value="NZ_CP086654.1"/>
</dbReference>
<dbReference type="PANTHER" id="PTHR43279:SF1">
    <property type="entry name" value="CATECHOL-2,3-DIOXYGENASE"/>
    <property type="match status" value="1"/>
</dbReference>
<dbReference type="InterPro" id="IPR004360">
    <property type="entry name" value="Glyas_Fos-R_dOase_dom"/>
</dbReference>
<reference evidence="2 3" key="1">
    <citation type="journal article" date="2022" name="Pathogens">
        <title>Staphylococcus ratti sp. nov. Isolated from a Lab Rat.</title>
        <authorList>
            <person name="Kovarovic V."/>
            <person name="Sedlacek I."/>
            <person name="Petras P."/>
            <person name="Kralova S."/>
            <person name="Maslanova I."/>
            <person name="Svec P."/>
            <person name="Neumann-Schaal M."/>
            <person name="Botka T."/>
            <person name="Gelbicova T."/>
            <person name="Stankova E."/>
            <person name="Doskar J."/>
            <person name="Pantucek R."/>
        </authorList>
    </citation>
    <scope>NUCLEOTIDE SEQUENCE [LARGE SCALE GENOMIC DNA]</scope>
    <source>
        <strain evidence="2 3">CCM 9025</strain>
    </source>
</reference>
<dbReference type="InterPro" id="IPR029068">
    <property type="entry name" value="Glyas_Bleomycin-R_OHBP_Dase"/>
</dbReference>
<dbReference type="Proteomes" id="UP001197626">
    <property type="component" value="Chromosome"/>
</dbReference>
<dbReference type="PROSITE" id="PS51819">
    <property type="entry name" value="VOC"/>
    <property type="match status" value="1"/>
</dbReference>
<gene>
    <name evidence="2" type="ORF">LN051_08845</name>
</gene>
<protein>
    <submittedName>
        <fullName evidence="2">VOC family protein</fullName>
    </submittedName>
</protein>
<accession>A0ABY3PBJ5</accession>
<keyword evidence="3" id="KW-1185">Reference proteome</keyword>
<sequence length="259" mass="29292">MNFHDNRAIHVNRITLNVANLEKQTHFYQAIVGLPIKSQSKQQVVFSIGTKGHELVLNDLKEGRQATPYEAGLFHIAFLLDSVNQLGALIKHLSSFNIPIGGGDHLVSQAIYFTDTEGNGIEVYVDRDARTWEWQNQMVKMDTLPLDIESIIGEAESTIWEGMHKNAQIGHLHLKASDLKEGRLFYERIGFNVASTLPQAFFMSDKQYHHHLALNTWQSHQKRKSPLETYGLSTFNVVIPNGKVDEHVTPEGLILTINK</sequence>
<feature type="domain" description="VOC" evidence="1">
    <location>
        <begin position="10"/>
        <end position="126"/>
    </location>
</feature>
<dbReference type="PANTHER" id="PTHR43279">
    <property type="entry name" value="CATECHOL-2,3-DIOXYGENASE"/>
    <property type="match status" value="1"/>
</dbReference>
<name>A0ABY3PBJ5_9STAP</name>
<evidence type="ECO:0000313" key="2">
    <source>
        <dbReference type="EMBL" id="UEX89670.1"/>
    </source>
</evidence>
<dbReference type="Pfam" id="PF00903">
    <property type="entry name" value="Glyoxalase"/>
    <property type="match status" value="1"/>
</dbReference>